<evidence type="ECO:0000313" key="1">
    <source>
        <dbReference type="EMBL" id="CAI2187690.1"/>
    </source>
</evidence>
<proteinExistence type="predicted"/>
<evidence type="ECO:0000313" key="2">
    <source>
        <dbReference type="Proteomes" id="UP001153678"/>
    </source>
</evidence>
<keyword evidence="2" id="KW-1185">Reference proteome</keyword>
<feature type="non-terminal residue" evidence="1">
    <location>
        <position position="1"/>
    </location>
</feature>
<accession>A0A9W4T022</accession>
<organism evidence="1 2">
    <name type="scientific">Funneliformis geosporum</name>
    <dbReference type="NCBI Taxonomy" id="1117311"/>
    <lineage>
        <taxon>Eukaryota</taxon>
        <taxon>Fungi</taxon>
        <taxon>Fungi incertae sedis</taxon>
        <taxon>Mucoromycota</taxon>
        <taxon>Glomeromycotina</taxon>
        <taxon>Glomeromycetes</taxon>
        <taxon>Glomerales</taxon>
        <taxon>Glomeraceae</taxon>
        <taxon>Funneliformis</taxon>
    </lineage>
</organism>
<dbReference type="EMBL" id="CAMKVN010004765">
    <property type="protein sequence ID" value="CAI2187690.1"/>
    <property type="molecule type" value="Genomic_DNA"/>
</dbReference>
<reference evidence="1" key="1">
    <citation type="submission" date="2022-08" db="EMBL/GenBank/DDBJ databases">
        <authorList>
            <person name="Kallberg Y."/>
            <person name="Tangrot J."/>
            <person name="Rosling A."/>
        </authorList>
    </citation>
    <scope>NUCLEOTIDE SEQUENCE</scope>
    <source>
        <strain evidence="1">Wild A</strain>
    </source>
</reference>
<comment type="caution">
    <text evidence="1">The sequence shown here is derived from an EMBL/GenBank/DDBJ whole genome shotgun (WGS) entry which is preliminary data.</text>
</comment>
<name>A0A9W4T022_9GLOM</name>
<dbReference type="OrthoDB" id="2427764at2759"/>
<protein>
    <submittedName>
        <fullName evidence="1">19129_t:CDS:1</fullName>
    </submittedName>
</protein>
<gene>
    <name evidence="1" type="ORF">FWILDA_LOCUS13208</name>
</gene>
<dbReference type="AlphaFoldDB" id="A0A9W4T022"/>
<sequence length="79" mass="9094">RIIASQRFSYKREKVGVFISTAKELQLHIIFSKQTSKEFKLSSSIILEQLVLKFDFFWEDTEGIESFGVTLVTTLSDTS</sequence>
<dbReference type="Proteomes" id="UP001153678">
    <property type="component" value="Unassembled WGS sequence"/>
</dbReference>